<keyword evidence="3 8" id="KW-1134">Transmembrane beta strand</keyword>
<dbReference type="Gene3D" id="2.170.130.10">
    <property type="entry name" value="TonB-dependent receptor, plug domain"/>
    <property type="match status" value="1"/>
</dbReference>
<dbReference type="NCBIfam" id="TIGR04057">
    <property type="entry name" value="SusC_RagA_signa"/>
    <property type="match status" value="1"/>
</dbReference>
<keyword evidence="2 8" id="KW-0813">Transport</keyword>
<dbReference type="EMBL" id="LWHJ01000011">
    <property type="protein sequence ID" value="OAQ42034.1"/>
    <property type="molecule type" value="Genomic_DNA"/>
</dbReference>
<reference evidence="12 13" key="1">
    <citation type="submission" date="2016-04" db="EMBL/GenBank/DDBJ databases">
        <authorList>
            <person name="Evans L.H."/>
            <person name="Alamgir A."/>
            <person name="Owens N."/>
            <person name="Weber N.D."/>
            <person name="Virtaneva K."/>
            <person name="Barbian K."/>
            <person name="Babar A."/>
            <person name="Rosenke K."/>
        </authorList>
    </citation>
    <scope>NUCLEOTIDE SEQUENCE [LARGE SCALE GENOMIC DNA]</scope>
    <source>
        <strain evidence="12 13">CCM 8644</strain>
    </source>
</reference>
<evidence type="ECO:0000256" key="8">
    <source>
        <dbReference type="PROSITE-ProRule" id="PRU01360"/>
    </source>
</evidence>
<dbReference type="STRING" id="1826909.A5893_02660"/>
<keyword evidence="5 9" id="KW-0798">TonB box</keyword>
<dbReference type="InterPro" id="IPR039426">
    <property type="entry name" value="TonB-dep_rcpt-like"/>
</dbReference>
<dbReference type="InterPro" id="IPR023996">
    <property type="entry name" value="TonB-dep_OMP_SusC/RagA"/>
</dbReference>
<comment type="subcellular location">
    <subcellularLocation>
        <location evidence="1 8">Cell outer membrane</location>
        <topology evidence="1 8">Multi-pass membrane protein</topology>
    </subcellularLocation>
</comment>
<dbReference type="SUPFAM" id="SSF49464">
    <property type="entry name" value="Carboxypeptidase regulatory domain-like"/>
    <property type="match status" value="1"/>
</dbReference>
<dbReference type="GO" id="GO:0009279">
    <property type="term" value="C:cell outer membrane"/>
    <property type="evidence" value="ECO:0007669"/>
    <property type="project" value="UniProtKB-SubCell"/>
</dbReference>
<dbReference type="InterPro" id="IPR018247">
    <property type="entry name" value="EF_Hand_1_Ca_BS"/>
</dbReference>
<evidence type="ECO:0000256" key="7">
    <source>
        <dbReference type="ARBA" id="ARBA00023237"/>
    </source>
</evidence>
<accession>A0A179DM97</accession>
<comment type="similarity">
    <text evidence="8 9">Belongs to the TonB-dependent receptor family.</text>
</comment>
<dbReference type="AlphaFoldDB" id="A0A179DM97"/>
<dbReference type="PROSITE" id="PS52016">
    <property type="entry name" value="TONB_DEPENDENT_REC_3"/>
    <property type="match status" value="1"/>
</dbReference>
<evidence type="ECO:0000256" key="1">
    <source>
        <dbReference type="ARBA" id="ARBA00004571"/>
    </source>
</evidence>
<feature type="domain" description="TonB-dependent receptor plug" evidence="11">
    <location>
        <begin position="111"/>
        <end position="231"/>
    </location>
</feature>
<dbReference type="Pfam" id="PF13715">
    <property type="entry name" value="CarbopepD_reg_2"/>
    <property type="match status" value="1"/>
</dbReference>
<evidence type="ECO:0000256" key="6">
    <source>
        <dbReference type="ARBA" id="ARBA00023136"/>
    </source>
</evidence>
<dbReference type="Pfam" id="PF07715">
    <property type="entry name" value="Plug"/>
    <property type="match status" value="1"/>
</dbReference>
<keyword evidence="4 8" id="KW-0812">Transmembrane</keyword>
<dbReference type="InterPro" id="IPR037066">
    <property type="entry name" value="Plug_dom_sf"/>
</dbReference>
<dbReference type="InterPro" id="IPR000531">
    <property type="entry name" value="Beta-barrel_TonB"/>
</dbReference>
<evidence type="ECO:0000259" key="11">
    <source>
        <dbReference type="Pfam" id="PF07715"/>
    </source>
</evidence>
<comment type="caution">
    <text evidence="12">The sequence shown here is derived from an EMBL/GenBank/DDBJ whole genome shotgun (WGS) entry which is preliminary data.</text>
</comment>
<protein>
    <recommendedName>
        <fullName evidence="14">SusC/RagA family TonB-linked outer membrane protein</fullName>
    </recommendedName>
</protein>
<dbReference type="InterPro" id="IPR023997">
    <property type="entry name" value="TonB-dep_OMP_SusC/RagA_CS"/>
</dbReference>
<evidence type="ECO:0000256" key="2">
    <source>
        <dbReference type="ARBA" id="ARBA00022448"/>
    </source>
</evidence>
<evidence type="ECO:0008006" key="14">
    <source>
        <dbReference type="Google" id="ProtNLM"/>
    </source>
</evidence>
<gene>
    <name evidence="12" type="ORF">A5893_02660</name>
</gene>
<keyword evidence="6 8" id="KW-0472">Membrane</keyword>
<sequence>MGLSLLIALISIDSLMAQEMVIMGVVKDVGGETLPGVSVKVKGGSSSSQTGINGAYTIKVPNKESILIFSFVGFTDIEKSVSLGTVINVTLEEKLSSLNEVVVVGYGTQKRSEVTGSIGSIKADQIDQFSGGSLNTSLQGKIAGLQITTESGEPGSGATFNLRGVSSINGDSSPLIIIDGVPVNNDTYSSASDGAGFSPLADINPSDIASIEVLKDAATASIYGSRASNGVVLITTKTGAGTVPTINFSINSSIVGISRKIGILNGPQFRDAFIESIFNASAAGISTSKVSVIDSLHPYYSQTQNWQDIMYRNSLQYKADLSVSGASKDKNMNYFISVGYKDLKPVIVETGYKQFTSAARVNYNITDKIKGSTNFNISNYTYDRLNTGGGTGSVIFRYLITLPVYNPYDPITGQIIPLFEGTKISPLAQAIYTENAINRSRLYGKQELTFNIIKGLDFKTSVGLDYSNTETNYFTPSIFQTDGKNVYTDYRPVVNNSFTNNNTLTYQRTFNKNHNVNILLGQEYQTYKSSSYNFRGTDFIDDNITSLAGAGNITSFGHGESENRLLSFFTRLNYNYKSKYIVSLLMRQDGSSRFSADNRLAYFPSISTGWRFTEEAFFKNKNFLTDGKLRIGYGITGNQGIGDFAAIGAFTKQSTYLGQSSIVQSALDNPNLKWETTKQLDIGTDLQFFKGRVNLTVDYYSKNSEDLLFNVQVPSQTGFGSIPYNFGSLENHGFDFQLDGIVLQKAVTWNSIITFGLNRNKVTSLPNGDDYRPNSTSLARVGVPVGVFYGYKSLGVYAKDADNVYKTDANGAAIPYRKGSANGAIYKGGDEIYEDLNGDGVINNLDLQVIGNPTPSYFGGWQNTFTYKNWNFSAFFNYTIGNDVFNSIRRAQDGYQFDANFSTDQLRRWRTQGDVTDIPRLVKTDPMENYAISSRFVEDASFIRLQTVSLGYNLPSKLTSRLGIKGANIGVSGQNLITWGSYSGYDPEVSSGGTLSAGVDNGSFPKLRFYNLSLNVKL</sequence>
<dbReference type="InterPro" id="IPR008969">
    <property type="entry name" value="CarboxyPept-like_regulatory"/>
</dbReference>
<dbReference type="Pfam" id="PF00593">
    <property type="entry name" value="TonB_dep_Rec_b-barrel"/>
    <property type="match status" value="1"/>
</dbReference>
<dbReference type="Gene3D" id="2.60.40.1120">
    <property type="entry name" value="Carboxypeptidase-like, regulatory domain"/>
    <property type="match status" value="1"/>
</dbReference>
<evidence type="ECO:0000256" key="3">
    <source>
        <dbReference type="ARBA" id="ARBA00022452"/>
    </source>
</evidence>
<evidence type="ECO:0000313" key="12">
    <source>
        <dbReference type="EMBL" id="OAQ42034.1"/>
    </source>
</evidence>
<name>A0A179DM97_9SPHI</name>
<dbReference type="InterPro" id="IPR012910">
    <property type="entry name" value="Plug_dom"/>
</dbReference>
<evidence type="ECO:0000256" key="5">
    <source>
        <dbReference type="ARBA" id="ARBA00023077"/>
    </source>
</evidence>
<dbReference type="Gene3D" id="2.40.170.20">
    <property type="entry name" value="TonB-dependent receptor, beta-barrel domain"/>
    <property type="match status" value="1"/>
</dbReference>
<evidence type="ECO:0000256" key="4">
    <source>
        <dbReference type="ARBA" id="ARBA00022692"/>
    </source>
</evidence>
<dbReference type="PROSITE" id="PS00018">
    <property type="entry name" value="EF_HAND_1"/>
    <property type="match status" value="1"/>
</dbReference>
<dbReference type="SUPFAM" id="SSF56935">
    <property type="entry name" value="Porins"/>
    <property type="match status" value="1"/>
</dbReference>
<evidence type="ECO:0000259" key="10">
    <source>
        <dbReference type="Pfam" id="PF00593"/>
    </source>
</evidence>
<feature type="domain" description="TonB-dependent receptor-like beta-barrel" evidence="10">
    <location>
        <begin position="363"/>
        <end position="803"/>
    </location>
</feature>
<reference evidence="12 13" key="2">
    <citation type="submission" date="2016-06" db="EMBL/GenBank/DDBJ databases">
        <title>Pedobacter psychrophilus sp. nov., isolated from Antarctic fragmentary rock.</title>
        <authorList>
            <person name="Svec P."/>
        </authorList>
    </citation>
    <scope>NUCLEOTIDE SEQUENCE [LARGE SCALE GENOMIC DNA]</scope>
    <source>
        <strain evidence="12 13">CCM 8644</strain>
    </source>
</reference>
<evidence type="ECO:0000256" key="9">
    <source>
        <dbReference type="RuleBase" id="RU003357"/>
    </source>
</evidence>
<keyword evidence="7 8" id="KW-0998">Cell outer membrane</keyword>
<proteinExistence type="inferred from homology"/>
<dbReference type="Proteomes" id="UP000078459">
    <property type="component" value="Unassembled WGS sequence"/>
</dbReference>
<keyword evidence="13" id="KW-1185">Reference proteome</keyword>
<evidence type="ECO:0000313" key="13">
    <source>
        <dbReference type="Proteomes" id="UP000078459"/>
    </source>
</evidence>
<dbReference type="NCBIfam" id="TIGR04056">
    <property type="entry name" value="OMP_RagA_SusC"/>
    <property type="match status" value="1"/>
</dbReference>
<organism evidence="12 13">
    <name type="scientific">Pedobacter psychrophilus</name>
    <dbReference type="NCBI Taxonomy" id="1826909"/>
    <lineage>
        <taxon>Bacteria</taxon>
        <taxon>Pseudomonadati</taxon>
        <taxon>Bacteroidota</taxon>
        <taxon>Sphingobacteriia</taxon>
        <taxon>Sphingobacteriales</taxon>
        <taxon>Sphingobacteriaceae</taxon>
        <taxon>Pedobacter</taxon>
    </lineage>
</organism>
<dbReference type="InterPro" id="IPR036942">
    <property type="entry name" value="Beta-barrel_TonB_sf"/>
</dbReference>